<dbReference type="PANTHER" id="PTHR11117:SF2">
    <property type="entry name" value="SUCCINATE--COA LIGASE [ADP_GDP-FORMING] SUBUNIT ALPHA, MITOCHONDRIAL"/>
    <property type="match status" value="1"/>
</dbReference>
<keyword evidence="1 5" id="KW-0436">Ligase</keyword>
<protein>
    <submittedName>
        <fullName evidence="5">Succinyl-CoA synthetase alpha subunit</fullName>
        <ecNumber evidence="5">6.2.1.5</ecNumber>
    </submittedName>
</protein>
<dbReference type="InterPro" id="IPR003781">
    <property type="entry name" value="CoA-bd"/>
</dbReference>
<gene>
    <name evidence="5" type="ORF">ABIE13_002486</name>
</gene>
<name>A0ABV2Q8N8_9BURK</name>
<proteinExistence type="predicted"/>
<dbReference type="EC" id="6.2.1.5" evidence="5"/>
<dbReference type="InterPro" id="IPR016102">
    <property type="entry name" value="Succinyl-CoA_synth-like"/>
</dbReference>
<accession>A0ABV2Q8N8</accession>
<dbReference type="EMBL" id="JBEPSH010000005">
    <property type="protein sequence ID" value="MET4577375.1"/>
    <property type="molecule type" value="Genomic_DNA"/>
</dbReference>
<keyword evidence="2" id="KW-0547">Nucleotide-binding</keyword>
<dbReference type="InterPro" id="IPR036291">
    <property type="entry name" value="NAD(P)-bd_dom_sf"/>
</dbReference>
<dbReference type="Gene3D" id="3.40.50.261">
    <property type="entry name" value="Succinyl-CoA synthetase domains"/>
    <property type="match status" value="1"/>
</dbReference>
<dbReference type="SUPFAM" id="SSF51735">
    <property type="entry name" value="NAD(P)-binding Rossmann-fold domains"/>
    <property type="match status" value="1"/>
</dbReference>
<dbReference type="RefSeq" id="WP_354443723.1">
    <property type="nucleotide sequence ID" value="NZ_JBEPSH010000005.1"/>
</dbReference>
<evidence type="ECO:0000256" key="1">
    <source>
        <dbReference type="ARBA" id="ARBA00022598"/>
    </source>
</evidence>
<feature type="domain" description="CoA-binding" evidence="4">
    <location>
        <begin position="17"/>
        <end position="128"/>
    </location>
</feature>
<keyword evidence="6" id="KW-1185">Reference proteome</keyword>
<evidence type="ECO:0000313" key="5">
    <source>
        <dbReference type="EMBL" id="MET4577375.1"/>
    </source>
</evidence>
<dbReference type="Pfam" id="PF00549">
    <property type="entry name" value="Ligase_CoA"/>
    <property type="match status" value="1"/>
</dbReference>
<reference evidence="5 6" key="1">
    <citation type="submission" date="2024-06" db="EMBL/GenBank/DDBJ databases">
        <title>Sorghum-associated microbial communities from plants grown in Nebraska, USA.</title>
        <authorList>
            <person name="Schachtman D."/>
        </authorList>
    </citation>
    <scope>NUCLEOTIDE SEQUENCE [LARGE SCALE GENOMIC DNA]</scope>
    <source>
        <strain evidence="5 6">2709</strain>
    </source>
</reference>
<evidence type="ECO:0000256" key="2">
    <source>
        <dbReference type="ARBA" id="ARBA00022741"/>
    </source>
</evidence>
<dbReference type="InterPro" id="IPR005810">
    <property type="entry name" value="CoA_lig_alpha"/>
</dbReference>
<evidence type="ECO:0000259" key="3">
    <source>
        <dbReference type="Pfam" id="PF00549"/>
    </source>
</evidence>
<comment type="caution">
    <text evidence="5">The sequence shown here is derived from an EMBL/GenBank/DDBJ whole genome shotgun (WGS) entry which is preliminary data.</text>
</comment>
<evidence type="ECO:0000259" key="4">
    <source>
        <dbReference type="Pfam" id="PF13380"/>
    </source>
</evidence>
<feature type="domain" description="ATP-citrate synthase/succinyl-CoA ligase C-terminal" evidence="3">
    <location>
        <begin position="153"/>
        <end position="270"/>
    </location>
</feature>
<dbReference type="PANTHER" id="PTHR11117">
    <property type="entry name" value="SUCCINYL-COA LIGASE SUBUNIT ALPHA"/>
    <property type="match status" value="1"/>
</dbReference>
<dbReference type="PIRSF" id="PIRSF001553">
    <property type="entry name" value="SucCS_alpha"/>
    <property type="match status" value="1"/>
</dbReference>
<dbReference type="GO" id="GO:0004775">
    <property type="term" value="F:succinate-CoA ligase (ADP-forming) activity"/>
    <property type="evidence" value="ECO:0007669"/>
    <property type="project" value="UniProtKB-EC"/>
</dbReference>
<dbReference type="InterPro" id="IPR005811">
    <property type="entry name" value="SUCC_ACL_C"/>
</dbReference>
<sequence>MAVLLKAGMKTLAVNAVGDYGGSVVRYMIESGTNIVAHVAPGREEATIDGLPRFSSMRAAVEATGAVAAAIYTPPGGVRDALLEAASCGLQLVFTAAEFVPVHDVAYAMAEARERGMWVVGPNSLGIASPGQAIIGAVPRDFVRRGKIGMIGRSGTLTLNLCRLLTTAGFGQSTIVHTGGDVICGRNPHEWLQQFLDDPETEAILYSGEPGGTKEYAMLDLIASARKPVIGLMVGRYAPRGKVMGHAGALIGGDRDTAAAKADAMQAAGAHVVRSPLDLAPLLKEIAPALMEQAEEVPA</sequence>
<evidence type="ECO:0000313" key="6">
    <source>
        <dbReference type="Proteomes" id="UP001549320"/>
    </source>
</evidence>
<dbReference type="Pfam" id="PF13380">
    <property type="entry name" value="CoA_binding_2"/>
    <property type="match status" value="1"/>
</dbReference>
<dbReference type="PRINTS" id="PR01798">
    <property type="entry name" value="SCOASYNTHASE"/>
</dbReference>
<dbReference type="Gene3D" id="3.40.50.720">
    <property type="entry name" value="NAD(P)-binding Rossmann-like Domain"/>
    <property type="match status" value="1"/>
</dbReference>
<dbReference type="SUPFAM" id="SSF52210">
    <property type="entry name" value="Succinyl-CoA synthetase domains"/>
    <property type="match status" value="1"/>
</dbReference>
<organism evidence="5 6">
    <name type="scientific">Ottowia thiooxydans</name>
    <dbReference type="NCBI Taxonomy" id="219182"/>
    <lineage>
        <taxon>Bacteria</taxon>
        <taxon>Pseudomonadati</taxon>
        <taxon>Pseudomonadota</taxon>
        <taxon>Betaproteobacteria</taxon>
        <taxon>Burkholderiales</taxon>
        <taxon>Comamonadaceae</taxon>
        <taxon>Ottowia</taxon>
    </lineage>
</organism>
<dbReference type="Proteomes" id="UP001549320">
    <property type="component" value="Unassembled WGS sequence"/>
</dbReference>